<dbReference type="RefSeq" id="WP_101720354.1">
    <property type="nucleotide sequence ID" value="NZ_PJRS01000049.1"/>
</dbReference>
<gene>
    <name evidence="1" type="ORF">SGCZBJ_23545</name>
</gene>
<comment type="caution">
    <text evidence="1">The sequence shown here is derived from an EMBL/GenBank/DDBJ whole genome shotgun (WGS) entry which is preliminary data.</text>
</comment>
<dbReference type="EMBL" id="PJRS01000049">
    <property type="protein sequence ID" value="PLR18634.1"/>
    <property type="molecule type" value="Genomic_DNA"/>
</dbReference>
<accession>A0A2N5CXU5</accession>
<evidence type="ECO:0000313" key="1">
    <source>
        <dbReference type="EMBL" id="PLR18634.1"/>
    </source>
</evidence>
<dbReference type="OrthoDB" id="9792394at2"/>
<evidence type="ECO:0000313" key="2">
    <source>
        <dbReference type="Proteomes" id="UP000234479"/>
    </source>
</evidence>
<sequence length="268" mass="30813">MAHSYIAYIDESGDDGFRRYRIPGQTGGASTWLTLSATVCRMSRDLEMVEWRNEIRSKLGRKVENRPLHFKDMNHGQRTMASQVLAAKALRGICVAAHKPSLQAEIYAEKNQLYFYLCRYLIERISWLCRDLRRIVPEGDGRVKIIFSRRGGLSYEAFRAYLLKLKNFDDPAVQINWAVVDINGIEAQDHSKRAGLQIADIVASSITSGIEPDFYGNCELKYAEALRPRMYSRKGNYLSYGVKLYPWADRLALTPEQRKFVALFEVRD</sequence>
<proteinExistence type="predicted"/>
<reference evidence="1 2" key="1">
    <citation type="submission" date="2017-12" db="EMBL/GenBank/DDBJ databases">
        <title>The genome sequence of Caulobacter sp. 410.</title>
        <authorList>
            <person name="Gao J."/>
            <person name="Mao X."/>
            <person name="Sun J."/>
        </authorList>
    </citation>
    <scope>NUCLEOTIDE SEQUENCE [LARGE SCALE GENOMIC DNA]</scope>
    <source>
        <strain evidence="1 2">410</strain>
    </source>
</reference>
<keyword evidence="2" id="KW-1185">Reference proteome</keyword>
<dbReference type="Proteomes" id="UP000234479">
    <property type="component" value="Unassembled WGS sequence"/>
</dbReference>
<name>A0A2N5CXU5_9CAUL</name>
<dbReference type="AlphaFoldDB" id="A0A2N5CXU5"/>
<protein>
    <submittedName>
        <fullName evidence="1">DUF3800 domain-containing protein</fullName>
    </submittedName>
</protein>
<organism evidence="1 2">
    <name type="scientific">Caulobacter zeae</name>
    <dbReference type="NCBI Taxonomy" id="2055137"/>
    <lineage>
        <taxon>Bacteria</taxon>
        <taxon>Pseudomonadati</taxon>
        <taxon>Pseudomonadota</taxon>
        <taxon>Alphaproteobacteria</taxon>
        <taxon>Caulobacterales</taxon>
        <taxon>Caulobacteraceae</taxon>
        <taxon>Caulobacter</taxon>
    </lineage>
</organism>
<dbReference type="InterPro" id="IPR024524">
    <property type="entry name" value="DUF3800"/>
</dbReference>
<dbReference type="Pfam" id="PF12686">
    <property type="entry name" value="DUF3800"/>
    <property type="match status" value="1"/>
</dbReference>